<dbReference type="Proteomes" id="UP001223079">
    <property type="component" value="Unassembled WGS sequence"/>
</dbReference>
<reference evidence="1 2" key="1">
    <citation type="submission" date="2023-07" db="EMBL/GenBank/DDBJ databases">
        <title>Genomic Encyclopedia of Type Strains, Phase IV (KMG-IV): sequencing the most valuable type-strain genomes for metagenomic binning, comparative biology and taxonomic classification.</title>
        <authorList>
            <person name="Goeker M."/>
        </authorList>
    </citation>
    <scope>NUCLEOTIDE SEQUENCE [LARGE SCALE GENOMIC DNA]</scope>
    <source>
        <strain evidence="1 2">DSM 105143</strain>
    </source>
</reference>
<keyword evidence="2" id="KW-1185">Reference proteome</keyword>
<evidence type="ECO:0000313" key="2">
    <source>
        <dbReference type="Proteomes" id="UP001223079"/>
    </source>
</evidence>
<dbReference type="EMBL" id="JAUSTM010000001">
    <property type="protein sequence ID" value="MDQ0221577.1"/>
    <property type="molecule type" value="Genomic_DNA"/>
</dbReference>
<name>A0ABT9YNL2_9STRE</name>
<protein>
    <recommendedName>
        <fullName evidence="3">Phage protein</fullName>
    </recommendedName>
</protein>
<accession>A0ABT9YNL2</accession>
<sequence>MADKQTTYYDDYPIKPYISPERDLAEETLGFKPVPRRNMEPLEDGLLAGDIILLWRIAFGTFTTDSVMPKYLEYTYGIDGQTHLKKLETEGYILKETAVDSLDHITATVKKTILKDSGVSGLSKYRSAELDDLIKTHLTEVALASYFDIRGYGLTGKGQKALANHQAVVDRHPKKKF</sequence>
<evidence type="ECO:0000313" key="1">
    <source>
        <dbReference type="EMBL" id="MDQ0221577.1"/>
    </source>
</evidence>
<dbReference type="RefSeq" id="WP_307120815.1">
    <property type="nucleotide sequence ID" value="NZ_JAUSTM010000001.1"/>
</dbReference>
<evidence type="ECO:0008006" key="3">
    <source>
        <dbReference type="Google" id="ProtNLM"/>
    </source>
</evidence>
<proteinExistence type="predicted"/>
<organism evidence="1 2">
    <name type="scientific">Streptococcus moroccensis</name>
    <dbReference type="NCBI Taxonomy" id="1451356"/>
    <lineage>
        <taxon>Bacteria</taxon>
        <taxon>Bacillati</taxon>
        <taxon>Bacillota</taxon>
        <taxon>Bacilli</taxon>
        <taxon>Lactobacillales</taxon>
        <taxon>Streptococcaceae</taxon>
        <taxon>Streptococcus</taxon>
    </lineage>
</organism>
<gene>
    <name evidence="1" type="ORF">J2S23_000108</name>
</gene>
<comment type="caution">
    <text evidence="1">The sequence shown here is derived from an EMBL/GenBank/DDBJ whole genome shotgun (WGS) entry which is preliminary data.</text>
</comment>